<reference evidence="1" key="1">
    <citation type="submission" date="2024-06" db="EMBL/GenBank/DDBJ databases">
        <title>Micromonospora sp. strain HUAS YX12 genome sequences.</title>
        <authorList>
            <person name="Mo P."/>
        </authorList>
    </citation>
    <scope>NUCLEOTIDE SEQUENCE</scope>
    <source>
        <strain evidence="1">HUAS YX12</strain>
    </source>
</reference>
<dbReference type="EMBL" id="CP157974">
    <property type="protein sequence ID" value="XBT84524.1"/>
    <property type="molecule type" value="Genomic_DNA"/>
</dbReference>
<protein>
    <submittedName>
        <fullName evidence="1">Uncharacterized protein</fullName>
    </submittedName>
</protein>
<dbReference type="AlphaFoldDB" id="A0AAU7R8P3"/>
<dbReference type="RefSeq" id="WP_349880712.1">
    <property type="nucleotide sequence ID" value="NZ_CP157974.1"/>
</dbReference>
<proteinExistence type="predicted"/>
<name>A0AAU7R8P3_9ACTN</name>
<gene>
    <name evidence="1" type="ORF">ABIH81_14205</name>
</gene>
<organism evidence="1">
    <name type="scientific">Micromonospora sp. HUAS YX12</name>
    <dbReference type="NCBI Taxonomy" id="3156396"/>
    <lineage>
        <taxon>Bacteria</taxon>
        <taxon>Bacillati</taxon>
        <taxon>Actinomycetota</taxon>
        <taxon>Actinomycetes</taxon>
        <taxon>Micromonosporales</taxon>
        <taxon>Micromonosporaceae</taxon>
        <taxon>Micromonospora</taxon>
    </lineage>
</organism>
<evidence type="ECO:0000313" key="1">
    <source>
        <dbReference type="EMBL" id="XBT84524.1"/>
    </source>
</evidence>
<sequence>MGASGWNYFTAYQPDAQAALDELRRQVFEAGDYWWAVPGGFGSSAADFPDRPRSEEELWADERVQESGTHSILDMTWVLADGEEPDFGTLAPVTEAEALARAGVARPTRAHVQALAPLAEQRWFGRYAVLHDDAGAPSELYFWGFSGD</sequence>
<accession>A0AAU7R8P3</accession>